<evidence type="ECO:0000313" key="1">
    <source>
        <dbReference type="EMBL" id="KAF5888418.1"/>
    </source>
</evidence>
<proteinExistence type="predicted"/>
<dbReference type="AlphaFoldDB" id="A0A8J4WPV1"/>
<dbReference type="EMBL" id="QNUK01000986">
    <property type="protein sequence ID" value="KAF5888418.1"/>
    <property type="molecule type" value="Genomic_DNA"/>
</dbReference>
<comment type="caution">
    <text evidence="1">The sequence shown here is derived from an EMBL/GenBank/DDBJ whole genome shotgun (WGS) entry which is preliminary data.</text>
</comment>
<organism evidence="1 2">
    <name type="scientific">Clarias magur</name>
    <name type="common">Asian catfish</name>
    <name type="synonym">Macropteronotus magur</name>
    <dbReference type="NCBI Taxonomy" id="1594786"/>
    <lineage>
        <taxon>Eukaryota</taxon>
        <taxon>Metazoa</taxon>
        <taxon>Chordata</taxon>
        <taxon>Craniata</taxon>
        <taxon>Vertebrata</taxon>
        <taxon>Euteleostomi</taxon>
        <taxon>Actinopterygii</taxon>
        <taxon>Neopterygii</taxon>
        <taxon>Teleostei</taxon>
        <taxon>Ostariophysi</taxon>
        <taxon>Siluriformes</taxon>
        <taxon>Clariidae</taxon>
        <taxon>Clarias</taxon>
    </lineage>
</organism>
<gene>
    <name evidence="1" type="ORF">DAT39_021846</name>
</gene>
<dbReference type="Proteomes" id="UP000727407">
    <property type="component" value="Unassembled WGS sequence"/>
</dbReference>
<keyword evidence="2" id="KW-1185">Reference proteome</keyword>
<accession>A0A8J4WPV1</accession>
<evidence type="ECO:0000313" key="2">
    <source>
        <dbReference type="Proteomes" id="UP000727407"/>
    </source>
</evidence>
<reference evidence="1" key="1">
    <citation type="submission" date="2020-07" db="EMBL/GenBank/DDBJ databases">
        <title>Clarias magur genome sequencing, assembly and annotation.</title>
        <authorList>
            <person name="Kushwaha B."/>
            <person name="Kumar R."/>
            <person name="Das P."/>
            <person name="Joshi C.G."/>
            <person name="Kumar D."/>
            <person name="Nagpure N.S."/>
            <person name="Pandey M."/>
            <person name="Agarwal S."/>
            <person name="Srivastava S."/>
            <person name="Singh M."/>
            <person name="Sahoo L."/>
            <person name="Jayasankar P."/>
            <person name="Meher P.K."/>
            <person name="Koringa P.G."/>
            <person name="Iquebal M.A."/>
            <person name="Das S.P."/>
            <person name="Bit A."/>
            <person name="Patnaik S."/>
            <person name="Patel N."/>
            <person name="Shah T.M."/>
            <person name="Hinsu A."/>
            <person name="Jena J.K."/>
        </authorList>
    </citation>
    <scope>NUCLEOTIDE SEQUENCE</scope>
    <source>
        <strain evidence="1">CIFAMagur01</strain>
        <tissue evidence="1">Testis</tissue>
    </source>
</reference>
<sequence>MGLTLEEVLSSNMESTCMYRCPLQQSLALPPRAPLRSVFGVRREKNNRKDGGRSVS</sequence>
<name>A0A8J4WPV1_CLAMG</name>
<protein>
    <submittedName>
        <fullName evidence="1">Uncharacterized protein</fullName>
    </submittedName>
</protein>